<dbReference type="GO" id="GO:0016020">
    <property type="term" value="C:membrane"/>
    <property type="evidence" value="ECO:0007669"/>
    <property type="project" value="UniProtKB-SubCell"/>
</dbReference>
<feature type="transmembrane region" description="Helical" evidence="6">
    <location>
        <begin position="508"/>
        <end position="530"/>
    </location>
</feature>
<feature type="transmembrane region" description="Helical" evidence="6">
    <location>
        <begin position="69"/>
        <end position="90"/>
    </location>
</feature>
<dbReference type="PANTHER" id="PTHR23505:SF79">
    <property type="entry name" value="PROTEIN SPINSTER"/>
    <property type="match status" value="1"/>
</dbReference>
<dbReference type="Gene3D" id="1.20.1250.20">
    <property type="entry name" value="MFS general substrate transporter like domains"/>
    <property type="match status" value="2"/>
</dbReference>
<evidence type="ECO:0000313" key="9">
    <source>
        <dbReference type="Proteomes" id="UP000538147"/>
    </source>
</evidence>
<dbReference type="InterPro" id="IPR044770">
    <property type="entry name" value="MFS_spinster-like"/>
</dbReference>
<dbReference type="Proteomes" id="UP000538147">
    <property type="component" value="Unassembled WGS sequence"/>
</dbReference>
<keyword evidence="3 6" id="KW-0812">Transmembrane</keyword>
<accession>A0A841LJV5</accession>
<feature type="transmembrane region" description="Helical" evidence="6">
    <location>
        <begin position="383"/>
        <end position="407"/>
    </location>
</feature>
<name>A0A841LJV5_9SPHN</name>
<dbReference type="InterPro" id="IPR011701">
    <property type="entry name" value="MFS"/>
</dbReference>
<dbReference type="PROSITE" id="PS50850">
    <property type="entry name" value="MFS"/>
    <property type="match status" value="1"/>
</dbReference>
<dbReference type="Pfam" id="PF07690">
    <property type="entry name" value="MFS_1"/>
    <property type="match status" value="1"/>
</dbReference>
<feature type="transmembrane region" description="Helical" evidence="6">
    <location>
        <begin position="31"/>
        <end position="48"/>
    </location>
</feature>
<feature type="transmembrane region" description="Helical" evidence="6">
    <location>
        <begin position="419"/>
        <end position="437"/>
    </location>
</feature>
<evidence type="ECO:0000256" key="2">
    <source>
        <dbReference type="ARBA" id="ARBA00022448"/>
    </source>
</evidence>
<keyword evidence="5 6" id="KW-0472">Membrane</keyword>
<feature type="domain" description="Major facilitator superfamily (MFS) profile" evidence="7">
    <location>
        <begin position="35"/>
        <end position="537"/>
    </location>
</feature>
<dbReference type="RefSeq" id="WP_341534484.1">
    <property type="nucleotide sequence ID" value="NZ_JACIIV010000059.1"/>
</dbReference>
<dbReference type="EMBL" id="JACIIV010000059">
    <property type="protein sequence ID" value="MBB6229512.1"/>
    <property type="molecule type" value="Genomic_DNA"/>
</dbReference>
<dbReference type="AlphaFoldDB" id="A0A841LJV5"/>
<evidence type="ECO:0000259" key="7">
    <source>
        <dbReference type="PROSITE" id="PS50850"/>
    </source>
</evidence>
<gene>
    <name evidence="8" type="ORF">FHS79_003715</name>
</gene>
<comment type="caution">
    <text evidence="8">The sequence shown here is derived from an EMBL/GenBank/DDBJ whole genome shotgun (WGS) entry which is preliminary data.</text>
</comment>
<feature type="transmembrane region" description="Helical" evidence="6">
    <location>
        <begin position="161"/>
        <end position="186"/>
    </location>
</feature>
<evidence type="ECO:0000256" key="5">
    <source>
        <dbReference type="ARBA" id="ARBA00023136"/>
    </source>
</evidence>
<evidence type="ECO:0000256" key="4">
    <source>
        <dbReference type="ARBA" id="ARBA00022989"/>
    </source>
</evidence>
<proteinExistence type="predicted"/>
<feature type="transmembrane region" description="Helical" evidence="6">
    <location>
        <begin position="476"/>
        <end position="496"/>
    </location>
</feature>
<feature type="transmembrane region" description="Helical" evidence="6">
    <location>
        <begin position="198"/>
        <end position="220"/>
    </location>
</feature>
<dbReference type="InterPro" id="IPR020846">
    <property type="entry name" value="MFS_dom"/>
</dbReference>
<dbReference type="PANTHER" id="PTHR23505">
    <property type="entry name" value="SPINSTER"/>
    <property type="match status" value="1"/>
</dbReference>
<feature type="transmembrane region" description="Helical" evidence="6">
    <location>
        <begin position="443"/>
        <end position="464"/>
    </location>
</feature>
<feature type="transmembrane region" description="Helical" evidence="6">
    <location>
        <begin position="102"/>
        <end position="124"/>
    </location>
</feature>
<evidence type="ECO:0000256" key="3">
    <source>
        <dbReference type="ARBA" id="ARBA00022692"/>
    </source>
</evidence>
<dbReference type="SUPFAM" id="SSF103473">
    <property type="entry name" value="MFS general substrate transporter"/>
    <property type="match status" value="1"/>
</dbReference>
<keyword evidence="2" id="KW-0813">Transport</keyword>
<dbReference type="CDD" id="cd17328">
    <property type="entry name" value="MFS_spinster_like"/>
    <property type="match status" value="1"/>
</dbReference>
<dbReference type="GO" id="GO:0022857">
    <property type="term" value="F:transmembrane transporter activity"/>
    <property type="evidence" value="ECO:0007669"/>
    <property type="project" value="InterPro"/>
</dbReference>
<evidence type="ECO:0000313" key="8">
    <source>
        <dbReference type="EMBL" id="MBB6229512.1"/>
    </source>
</evidence>
<feature type="transmembrane region" description="Helical" evidence="6">
    <location>
        <begin position="269"/>
        <end position="288"/>
    </location>
</feature>
<protein>
    <submittedName>
        <fullName evidence="8">MFS family permease</fullName>
    </submittedName>
</protein>
<evidence type="ECO:0000256" key="6">
    <source>
        <dbReference type="SAM" id="Phobius"/>
    </source>
</evidence>
<keyword evidence="9" id="KW-1185">Reference proteome</keyword>
<feature type="transmembrane region" description="Helical" evidence="6">
    <location>
        <begin position="323"/>
        <end position="353"/>
    </location>
</feature>
<dbReference type="InterPro" id="IPR036259">
    <property type="entry name" value="MFS_trans_sf"/>
</dbReference>
<organism evidence="8 9">
    <name type="scientific">Polymorphobacter multimanifer</name>
    <dbReference type="NCBI Taxonomy" id="1070431"/>
    <lineage>
        <taxon>Bacteria</taxon>
        <taxon>Pseudomonadati</taxon>
        <taxon>Pseudomonadota</taxon>
        <taxon>Alphaproteobacteria</taxon>
        <taxon>Sphingomonadales</taxon>
        <taxon>Sphingosinicellaceae</taxon>
        <taxon>Polymorphobacter</taxon>
    </lineage>
</organism>
<reference evidence="8 9" key="1">
    <citation type="submission" date="2020-08" db="EMBL/GenBank/DDBJ databases">
        <title>Genomic Encyclopedia of Type Strains, Phase IV (KMG-IV): sequencing the most valuable type-strain genomes for metagenomic binning, comparative biology and taxonomic classification.</title>
        <authorList>
            <person name="Goeker M."/>
        </authorList>
    </citation>
    <scope>NUCLEOTIDE SEQUENCE [LARGE SCALE GENOMIC DNA]</scope>
    <source>
        <strain evidence="8 9">DSM 102189</strain>
    </source>
</reference>
<sequence>MADGQAAAGGEGAETAKPGSAADMPPVGGAYAYYVLGVLVLVYVVNFVDRQILGILAEDLKADLGLTDADLGFLYGTAFAVFYALFGIPLGRLADNWVRVRLLSTGLFVWSGMTALSGLSTNFVQLSAARIGVGVGEASASPSAFSMLSDWFPREKRATALAIYSSGLYIGGGISLFIGAVVLQAWKDAYPVAGPFGLVGWQAAFLAVGLPGLLLSLWVATLKEPIRGRAEGLPEPPKVEGVWGKLAGDIASVIPPFTLINCALLGRRVFAINLAVLCGFAGLAFALGSVTGDWPQWIAICLGGYAVTSWAQSLKQRDAPTYALIWGTPAFVLMLVGAGTISFVGYSLGFWIVPYAIRTFVVPMAAVAAETGTEVPWFATTQMVALLVGGWGAAGGFLGVVIGGAVSDWFKKRNPSGRILVASLAVLVPAPFIWLMFTTDSLGMFLIFNIPLAFGSMYVGIAAATTQDLVLPRMRGAATATYFIGTTLIGLGFGPYVTGAVSKVTGSLATGVLALLLMAPVTLTCLYLVYRKLPRAEASRVARAQAAGEVI</sequence>
<keyword evidence="4 6" id="KW-1133">Transmembrane helix</keyword>
<evidence type="ECO:0000256" key="1">
    <source>
        <dbReference type="ARBA" id="ARBA00004141"/>
    </source>
</evidence>
<comment type="subcellular location">
    <subcellularLocation>
        <location evidence="1">Membrane</location>
        <topology evidence="1">Multi-pass membrane protein</topology>
    </subcellularLocation>
</comment>